<dbReference type="SUPFAM" id="SSF47266">
    <property type="entry name" value="4-helical cytokines"/>
    <property type="match status" value="1"/>
</dbReference>
<gene>
    <name evidence="8" type="ORF">GDO81_000581</name>
</gene>
<dbReference type="PANTHER" id="PTHR14356">
    <property type="entry name" value="INTERLEUKIN-15-RELATED"/>
    <property type="match status" value="1"/>
</dbReference>
<dbReference type="InterPro" id="IPR003443">
    <property type="entry name" value="IL-15/IL-21_fam"/>
</dbReference>
<evidence type="ECO:0000256" key="6">
    <source>
        <dbReference type="ARBA" id="ARBA00023157"/>
    </source>
</evidence>
<evidence type="ECO:0000313" key="9">
    <source>
        <dbReference type="Proteomes" id="UP000824782"/>
    </source>
</evidence>
<keyword evidence="6" id="KW-1015">Disulfide bond</keyword>
<evidence type="ECO:0000256" key="3">
    <source>
        <dbReference type="ARBA" id="ARBA00022514"/>
    </source>
</evidence>
<name>A0AAV7D5E4_ENGPU</name>
<dbReference type="EMBL" id="WNYA01000001">
    <property type="protein sequence ID" value="KAG8592670.1"/>
    <property type="molecule type" value="Genomic_DNA"/>
</dbReference>
<evidence type="ECO:0000256" key="4">
    <source>
        <dbReference type="ARBA" id="ARBA00022525"/>
    </source>
</evidence>
<dbReference type="InterPro" id="IPR020439">
    <property type="entry name" value="IL-15"/>
</dbReference>
<dbReference type="GO" id="GO:0042119">
    <property type="term" value="P:neutrophil activation"/>
    <property type="evidence" value="ECO:0007669"/>
    <property type="project" value="TreeGrafter"/>
</dbReference>
<sequence>MKLAEDCFQSNYSQSQSGKIIKKELDALRKLFEGSEYWKRNYQRDLRLYTARTDDYTDACTQPVFDCYYEEFQVILQEVSMTGEENIAMQMRNTLEHIKTYRPSESDMVGSCKKCEEYEEEPYDEFVNRFESITQKMHVNGPHKKR</sequence>
<comment type="caution">
    <text evidence="8">The sequence shown here is derived from an EMBL/GenBank/DDBJ whole genome shotgun (WGS) entry which is preliminary data.</text>
</comment>
<protein>
    <recommendedName>
        <fullName evidence="7">Interleukin</fullName>
    </recommendedName>
</protein>
<evidence type="ECO:0000256" key="2">
    <source>
        <dbReference type="ARBA" id="ARBA00006050"/>
    </source>
</evidence>
<comment type="subcellular location">
    <subcellularLocation>
        <location evidence="1">Secreted</location>
    </subcellularLocation>
</comment>
<evidence type="ECO:0000256" key="7">
    <source>
        <dbReference type="RuleBase" id="RU003453"/>
    </source>
</evidence>
<comment type="similarity">
    <text evidence="2 7">Belongs to the IL-15/IL-21 family.</text>
</comment>
<organism evidence="8 9">
    <name type="scientific">Engystomops pustulosus</name>
    <name type="common">Tungara frog</name>
    <name type="synonym">Physalaemus pustulosus</name>
    <dbReference type="NCBI Taxonomy" id="76066"/>
    <lineage>
        <taxon>Eukaryota</taxon>
        <taxon>Metazoa</taxon>
        <taxon>Chordata</taxon>
        <taxon>Craniata</taxon>
        <taxon>Vertebrata</taxon>
        <taxon>Euteleostomi</taxon>
        <taxon>Amphibia</taxon>
        <taxon>Batrachia</taxon>
        <taxon>Anura</taxon>
        <taxon>Neobatrachia</taxon>
        <taxon>Hyloidea</taxon>
        <taxon>Leptodactylidae</taxon>
        <taxon>Leiuperinae</taxon>
        <taxon>Engystomops</taxon>
    </lineage>
</organism>
<dbReference type="GO" id="GO:0005615">
    <property type="term" value="C:extracellular space"/>
    <property type="evidence" value="ECO:0007669"/>
    <property type="project" value="UniProtKB-KW"/>
</dbReference>
<dbReference type="Proteomes" id="UP000824782">
    <property type="component" value="Unassembled WGS sequence"/>
</dbReference>
<keyword evidence="4" id="KW-0964">Secreted</keyword>
<accession>A0AAV7D5E4</accession>
<dbReference type="GO" id="GO:0001819">
    <property type="term" value="P:positive regulation of cytokine production"/>
    <property type="evidence" value="ECO:0007669"/>
    <property type="project" value="TreeGrafter"/>
</dbReference>
<reference evidence="8" key="1">
    <citation type="thesis" date="2020" institute="ProQuest LLC" country="789 East Eisenhower Parkway, Ann Arbor, MI, USA">
        <title>Comparative Genomics and Chromosome Evolution.</title>
        <authorList>
            <person name="Mudd A.B."/>
        </authorList>
    </citation>
    <scope>NUCLEOTIDE SEQUENCE</scope>
    <source>
        <strain evidence="8">237g6f4</strain>
        <tissue evidence="8">Blood</tissue>
    </source>
</reference>
<evidence type="ECO:0000256" key="5">
    <source>
        <dbReference type="ARBA" id="ARBA00022729"/>
    </source>
</evidence>
<dbReference type="AlphaFoldDB" id="A0AAV7D5E4"/>
<dbReference type="Gene3D" id="1.20.1250.70">
    <property type="entry name" value="Interleukin-15/Interleukin-21"/>
    <property type="match status" value="1"/>
</dbReference>
<dbReference type="PANTHER" id="PTHR14356:SF3">
    <property type="entry name" value="INTERLEUKIN-15"/>
    <property type="match status" value="1"/>
</dbReference>
<dbReference type="PRINTS" id="PR01930">
    <property type="entry name" value="INTRLEUKIN15"/>
</dbReference>
<keyword evidence="9" id="KW-1185">Reference proteome</keyword>
<keyword evidence="5" id="KW-0732">Signal</keyword>
<dbReference type="GO" id="GO:0005126">
    <property type="term" value="F:cytokine receptor binding"/>
    <property type="evidence" value="ECO:0007669"/>
    <property type="project" value="InterPro"/>
</dbReference>
<dbReference type="GO" id="GO:0050778">
    <property type="term" value="P:positive regulation of immune response"/>
    <property type="evidence" value="ECO:0007669"/>
    <property type="project" value="TreeGrafter"/>
</dbReference>
<dbReference type="InterPro" id="IPR009079">
    <property type="entry name" value="4_helix_cytokine-like_core"/>
</dbReference>
<dbReference type="GO" id="GO:0042102">
    <property type="term" value="P:positive regulation of T cell proliferation"/>
    <property type="evidence" value="ECO:0007669"/>
    <property type="project" value="TreeGrafter"/>
</dbReference>
<dbReference type="Pfam" id="PF02372">
    <property type="entry name" value="IL15"/>
    <property type="match status" value="1"/>
</dbReference>
<evidence type="ECO:0000313" key="8">
    <source>
        <dbReference type="EMBL" id="KAG8592670.1"/>
    </source>
</evidence>
<evidence type="ECO:0000256" key="1">
    <source>
        <dbReference type="ARBA" id="ARBA00004613"/>
    </source>
</evidence>
<proteinExistence type="inferred from homology"/>
<keyword evidence="3 7" id="KW-0202">Cytokine</keyword>
<dbReference type="GO" id="GO:0006955">
    <property type="term" value="P:immune response"/>
    <property type="evidence" value="ECO:0007669"/>
    <property type="project" value="InterPro"/>
</dbReference>
<dbReference type="GO" id="GO:0005125">
    <property type="term" value="F:cytokine activity"/>
    <property type="evidence" value="ECO:0007669"/>
    <property type="project" value="UniProtKB-KW"/>
</dbReference>